<organism evidence="4 5">
    <name type="scientific">Oopsacas minuta</name>
    <dbReference type="NCBI Taxonomy" id="111878"/>
    <lineage>
        <taxon>Eukaryota</taxon>
        <taxon>Metazoa</taxon>
        <taxon>Porifera</taxon>
        <taxon>Hexactinellida</taxon>
        <taxon>Hexasterophora</taxon>
        <taxon>Lyssacinosida</taxon>
        <taxon>Leucopsacidae</taxon>
        <taxon>Oopsacas</taxon>
    </lineage>
</organism>
<proteinExistence type="predicted"/>
<name>A0AAV7JK97_9METZ</name>
<keyword evidence="5" id="KW-1185">Reference proteome</keyword>
<evidence type="ECO:0000313" key="5">
    <source>
        <dbReference type="Proteomes" id="UP001165289"/>
    </source>
</evidence>
<keyword evidence="1" id="KW-0677">Repeat</keyword>
<dbReference type="PANTHER" id="PTHR23050">
    <property type="entry name" value="CALCIUM BINDING PROTEIN"/>
    <property type="match status" value="1"/>
</dbReference>
<dbReference type="CDD" id="cd00051">
    <property type="entry name" value="EFh"/>
    <property type="match status" value="1"/>
</dbReference>
<dbReference type="PROSITE" id="PS00018">
    <property type="entry name" value="EF_HAND_1"/>
    <property type="match status" value="2"/>
</dbReference>
<evidence type="ECO:0000256" key="2">
    <source>
        <dbReference type="ARBA" id="ARBA00022837"/>
    </source>
</evidence>
<dbReference type="Pfam" id="PF13499">
    <property type="entry name" value="EF-hand_7"/>
    <property type="match status" value="1"/>
</dbReference>
<evidence type="ECO:0000259" key="3">
    <source>
        <dbReference type="PROSITE" id="PS50222"/>
    </source>
</evidence>
<sequence length="166" mass="19136">MSSSNYANFTFEREEILQVKYIFNTFTGSNTTYICIEDVPIIFKKLGLHRSKFQISKLLDPFKELQGLDFPNFLLLLSADISEQENPRKYVQLMSQFSEEASLTFNQMDKDHNGKLSPEELKEGMEEIFGEDARKIDIDAMFTAADSNHDGQIDFTEFKSALKSVY</sequence>
<dbReference type="EMBL" id="JAKMXF010000321">
    <property type="protein sequence ID" value="KAI6649351.1"/>
    <property type="molecule type" value="Genomic_DNA"/>
</dbReference>
<feature type="domain" description="EF-hand" evidence="3">
    <location>
        <begin position="96"/>
        <end position="131"/>
    </location>
</feature>
<reference evidence="4 5" key="1">
    <citation type="journal article" date="2023" name="BMC Biol.">
        <title>The compact genome of the sponge Oopsacas minuta (Hexactinellida) is lacking key metazoan core genes.</title>
        <authorList>
            <person name="Santini S."/>
            <person name="Schenkelaars Q."/>
            <person name="Jourda C."/>
            <person name="Duchesne M."/>
            <person name="Belahbib H."/>
            <person name="Rocher C."/>
            <person name="Selva M."/>
            <person name="Riesgo A."/>
            <person name="Vervoort M."/>
            <person name="Leys S.P."/>
            <person name="Kodjabachian L."/>
            <person name="Le Bivic A."/>
            <person name="Borchiellini C."/>
            <person name="Claverie J.M."/>
            <person name="Renard E."/>
        </authorList>
    </citation>
    <scope>NUCLEOTIDE SEQUENCE [LARGE SCALE GENOMIC DNA]</scope>
    <source>
        <strain evidence="4">SPO-2</strain>
    </source>
</reference>
<accession>A0AAV7JK97</accession>
<dbReference type="SUPFAM" id="SSF47473">
    <property type="entry name" value="EF-hand"/>
    <property type="match status" value="1"/>
</dbReference>
<dbReference type="GO" id="GO:0005509">
    <property type="term" value="F:calcium ion binding"/>
    <property type="evidence" value="ECO:0007669"/>
    <property type="project" value="InterPro"/>
</dbReference>
<evidence type="ECO:0000313" key="4">
    <source>
        <dbReference type="EMBL" id="KAI6649351.1"/>
    </source>
</evidence>
<dbReference type="PROSITE" id="PS50222">
    <property type="entry name" value="EF_HAND_2"/>
    <property type="match status" value="2"/>
</dbReference>
<dbReference type="AlphaFoldDB" id="A0AAV7JK97"/>
<gene>
    <name evidence="4" type="ORF">LOD99_11717</name>
</gene>
<dbReference type="InterPro" id="IPR002048">
    <property type="entry name" value="EF_hand_dom"/>
</dbReference>
<dbReference type="InterPro" id="IPR011992">
    <property type="entry name" value="EF-hand-dom_pair"/>
</dbReference>
<feature type="domain" description="EF-hand" evidence="3">
    <location>
        <begin position="133"/>
        <end position="166"/>
    </location>
</feature>
<dbReference type="Proteomes" id="UP001165289">
    <property type="component" value="Unassembled WGS sequence"/>
</dbReference>
<protein>
    <recommendedName>
        <fullName evidence="3">EF-hand domain-containing protein</fullName>
    </recommendedName>
</protein>
<evidence type="ECO:0000256" key="1">
    <source>
        <dbReference type="ARBA" id="ARBA00022737"/>
    </source>
</evidence>
<keyword evidence="2" id="KW-0106">Calcium</keyword>
<dbReference type="InterPro" id="IPR018247">
    <property type="entry name" value="EF_Hand_1_Ca_BS"/>
</dbReference>
<dbReference type="InterPro" id="IPR050145">
    <property type="entry name" value="Centrin_CML-like"/>
</dbReference>
<dbReference type="Gene3D" id="1.10.238.10">
    <property type="entry name" value="EF-hand"/>
    <property type="match status" value="1"/>
</dbReference>
<dbReference type="SMART" id="SM00054">
    <property type="entry name" value="EFh"/>
    <property type="match status" value="2"/>
</dbReference>
<comment type="caution">
    <text evidence="4">The sequence shown here is derived from an EMBL/GenBank/DDBJ whole genome shotgun (WGS) entry which is preliminary data.</text>
</comment>